<dbReference type="PIRSF" id="PIRSF016661">
    <property type="entry name" value="BioY"/>
    <property type="match status" value="1"/>
</dbReference>
<comment type="similarity">
    <text evidence="1 2">Belongs to the BioY family.</text>
</comment>
<dbReference type="Pfam" id="PF02632">
    <property type="entry name" value="BioY"/>
    <property type="match status" value="1"/>
</dbReference>
<dbReference type="PANTHER" id="PTHR34295:SF1">
    <property type="entry name" value="BIOTIN TRANSPORTER BIOY"/>
    <property type="match status" value="1"/>
</dbReference>
<feature type="transmembrane region" description="Helical" evidence="3">
    <location>
        <begin position="145"/>
        <end position="162"/>
    </location>
</feature>
<keyword evidence="5" id="KW-1185">Reference proteome</keyword>
<dbReference type="Gene3D" id="1.10.1760.20">
    <property type="match status" value="1"/>
</dbReference>
<dbReference type="GO" id="GO:0005886">
    <property type="term" value="C:plasma membrane"/>
    <property type="evidence" value="ECO:0007669"/>
    <property type="project" value="UniProtKB-SubCell"/>
</dbReference>
<keyword evidence="2 3" id="KW-0472">Membrane</keyword>
<keyword evidence="3" id="KW-1133">Transmembrane helix</keyword>
<feature type="transmembrane region" description="Helical" evidence="3">
    <location>
        <begin position="56"/>
        <end position="78"/>
    </location>
</feature>
<evidence type="ECO:0000256" key="2">
    <source>
        <dbReference type="PIRNR" id="PIRNR016661"/>
    </source>
</evidence>
<protein>
    <recommendedName>
        <fullName evidence="2">Biotin transporter</fullName>
    </recommendedName>
</protein>
<keyword evidence="3" id="KW-0812">Transmembrane</keyword>
<evidence type="ECO:0000313" key="5">
    <source>
        <dbReference type="Proteomes" id="UP000245921"/>
    </source>
</evidence>
<sequence>MKAKDLCFISIFTVLTSVGAFIKIPTPIVPFTLQYVFVLLSGIILGSKKALLSQTIYLIIGLIGIPIFSQGGGISYVLNPTFGYLIGLFSEKIVIKNSLALFLYSLPGLIIMYLIGIIYFFLIMKYYYANEIIIKTFLIKIIPDFIMDIVLTYLTVLIGINIKRRLKIDKKII</sequence>
<dbReference type="EMBL" id="QGGI01000008">
    <property type="protein sequence ID" value="PWJ93216.1"/>
    <property type="molecule type" value="Genomic_DNA"/>
</dbReference>
<gene>
    <name evidence="4" type="ORF">C7380_10845</name>
</gene>
<reference evidence="4 5" key="1">
    <citation type="submission" date="2018-05" db="EMBL/GenBank/DDBJ databases">
        <title>Genomic Encyclopedia of Type Strains, Phase IV (KMG-IV): sequencing the most valuable type-strain genomes for metagenomic binning, comparative biology and taxonomic classification.</title>
        <authorList>
            <person name="Goeker M."/>
        </authorList>
    </citation>
    <scope>NUCLEOTIDE SEQUENCE [LARGE SCALE GENOMIC DNA]</scope>
    <source>
        <strain evidence="4 5">DSM 24906</strain>
    </source>
</reference>
<feature type="transmembrane region" description="Helical" evidence="3">
    <location>
        <begin position="98"/>
        <end position="124"/>
    </location>
</feature>
<dbReference type="Proteomes" id="UP000245921">
    <property type="component" value="Unassembled WGS sequence"/>
</dbReference>
<accession>A0AA45C6R2</accession>
<keyword evidence="2" id="KW-0813">Transport</keyword>
<dbReference type="PANTHER" id="PTHR34295">
    <property type="entry name" value="BIOTIN TRANSPORTER BIOY"/>
    <property type="match status" value="1"/>
</dbReference>
<evidence type="ECO:0000313" key="4">
    <source>
        <dbReference type="EMBL" id="PWJ93216.1"/>
    </source>
</evidence>
<dbReference type="GO" id="GO:0015225">
    <property type="term" value="F:biotin transmembrane transporter activity"/>
    <property type="evidence" value="ECO:0007669"/>
    <property type="project" value="UniProtKB-UniRule"/>
</dbReference>
<dbReference type="InterPro" id="IPR003784">
    <property type="entry name" value="BioY"/>
</dbReference>
<comment type="caution">
    <text evidence="4">The sequence shown here is derived from an EMBL/GenBank/DDBJ whole genome shotgun (WGS) entry which is preliminary data.</text>
</comment>
<keyword evidence="2" id="KW-1003">Cell membrane</keyword>
<dbReference type="AlphaFoldDB" id="A0AA45C6R2"/>
<organism evidence="4 5">
    <name type="scientific">Oceanotoga teriensis</name>
    <dbReference type="NCBI Taxonomy" id="515440"/>
    <lineage>
        <taxon>Bacteria</taxon>
        <taxon>Thermotogati</taxon>
        <taxon>Thermotogota</taxon>
        <taxon>Thermotogae</taxon>
        <taxon>Petrotogales</taxon>
        <taxon>Petrotogaceae</taxon>
        <taxon>Oceanotoga</taxon>
    </lineage>
</organism>
<comment type="subcellular location">
    <subcellularLocation>
        <location evidence="2">Cell membrane</location>
        <topology evidence="2">Multi-pass membrane protein</topology>
    </subcellularLocation>
</comment>
<evidence type="ECO:0000256" key="1">
    <source>
        <dbReference type="ARBA" id="ARBA00010692"/>
    </source>
</evidence>
<proteinExistence type="inferred from homology"/>
<dbReference type="RefSeq" id="WP_109604746.1">
    <property type="nucleotide sequence ID" value="NZ_QGGI01000008.1"/>
</dbReference>
<evidence type="ECO:0000256" key="3">
    <source>
        <dbReference type="SAM" id="Phobius"/>
    </source>
</evidence>
<name>A0AA45C6R2_9BACT</name>